<evidence type="ECO:0000256" key="5">
    <source>
        <dbReference type="SAM" id="Coils"/>
    </source>
</evidence>
<keyword evidence="9" id="KW-1185">Reference proteome</keyword>
<evidence type="ECO:0000256" key="1">
    <source>
        <dbReference type="ARBA" id="ARBA00010378"/>
    </source>
</evidence>
<dbReference type="GO" id="GO:0004386">
    <property type="term" value="F:helicase activity"/>
    <property type="evidence" value="ECO:0007669"/>
    <property type="project" value="InterPro"/>
</dbReference>
<dbReference type="GO" id="GO:0016887">
    <property type="term" value="F:ATP hydrolysis activity"/>
    <property type="evidence" value="ECO:0007669"/>
    <property type="project" value="InterPro"/>
</dbReference>
<organism evidence="8 9">
    <name type="scientific">Triangularia verruculosa</name>
    <dbReference type="NCBI Taxonomy" id="2587418"/>
    <lineage>
        <taxon>Eukaryota</taxon>
        <taxon>Fungi</taxon>
        <taxon>Dikarya</taxon>
        <taxon>Ascomycota</taxon>
        <taxon>Pezizomycotina</taxon>
        <taxon>Sordariomycetes</taxon>
        <taxon>Sordariomycetidae</taxon>
        <taxon>Sordariales</taxon>
        <taxon>Podosporaceae</taxon>
        <taxon>Triangularia</taxon>
    </lineage>
</organism>
<evidence type="ECO:0000259" key="7">
    <source>
        <dbReference type="SMART" id="SM00382"/>
    </source>
</evidence>
<dbReference type="Pfam" id="PF13086">
    <property type="entry name" value="AAA_11"/>
    <property type="match status" value="1"/>
</dbReference>
<protein>
    <submittedName>
        <fullName evidence="8">AAA family ATPase</fullName>
    </submittedName>
</protein>
<reference evidence="8" key="2">
    <citation type="submission" date="2023-05" db="EMBL/GenBank/DDBJ databases">
        <authorList>
            <consortium name="Lawrence Berkeley National Laboratory"/>
            <person name="Steindorff A."/>
            <person name="Hensen N."/>
            <person name="Bonometti L."/>
            <person name="Westerberg I."/>
            <person name="Brannstrom I.O."/>
            <person name="Guillou S."/>
            <person name="Cros-Aarteil S."/>
            <person name="Calhoun S."/>
            <person name="Haridas S."/>
            <person name="Kuo A."/>
            <person name="Mondo S."/>
            <person name="Pangilinan J."/>
            <person name="Riley R."/>
            <person name="Labutti K."/>
            <person name="Andreopoulos B."/>
            <person name="Lipzen A."/>
            <person name="Chen C."/>
            <person name="Yanf M."/>
            <person name="Daum C."/>
            <person name="Ng V."/>
            <person name="Clum A."/>
            <person name="Ohm R."/>
            <person name="Martin F."/>
            <person name="Silar P."/>
            <person name="Natvig D."/>
            <person name="Lalanne C."/>
            <person name="Gautier V."/>
            <person name="Ament-Velasquez S.L."/>
            <person name="Kruys A."/>
            <person name="Hutchinson M.I."/>
            <person name="Powell A.J."/>
            <person name="Barry K."/>
            <person name="Miller A.N."/>
            <person name="Grigoriev I.V."/>
            <person name="Debuchy R."/>
            <person name="Gladieux P."/>
            <person name="Thoren M.H."/>
            <person name="Johannesson H."/>
        </authorList>
    </citation>
    <scope>NUCLEOTIDE SEQUENCE</scope>
    <source>
        <strain evidence="8">CBS 315.58</strain>
    </source>
</reference>
<dbReference type="InterPro" id="IPR047187">
    <property type="entry name" value="SF1_C_Upf1"/>
</dbReference>
<dbReference type="PANTHER" id="PTHR43392:SF2">
    <property type="entry name" value="AAA-TYPE ATPASE FAMILY PROTEIN _ ANKYRIN REPEAT FAMILY PROTEIN"/>
    <property type="match status" value="1"/>
</dbReference>
<dbReference type="InterPro" id="IPR000641">
    <property type="entry name" value="CbxX/CfxQ"/>
</dbReference>
<dbReference type="SMART" id="SM00382">
    <property type="entry name" value="AAA"/>
    <property type="match status" value="4"/>
</dbReference>
<accession>A0AAN7ASK4</accession>
<dbReference type="Gene3D" id="3.40.50.300">
    <property type="entry name" value="P-loop containing nucleotide triphosphate hydrolases"/>
    <property type="match status" value="5"/>
</dbReference>
<feature type="compositionally biased region" description="Basic and acidic residues" evidence="6">
    <location>
        <begin position="2179"/>
        <end position="2189"/>
    </location>
</feature>
<dbReference type="InterPro" id="IPR041627">
    <property type="entry name" value="AAA_lid_6"/>
</dbReference>
<feature type="region of interest" description="Disordered" evidence="6">
    <location>
        <begin position="2125"/>
        <end position="2189"/>
    </location>
</feature>
<comment type="caution">
    <text evidence="8">The sequence shown here is derived from an EMBL/GenBank/DDBJ whole genome shotgun (WGS) entry which is preliminary data.</text>
</comment>
<dbReference type="PRINTS" id="PR00819">
    <property type="entry name" value="CBXCFQXSUPER"/>
</dbReference>
<dbReference type="Gene3D" id="1.10.8.60">
    <property type="match status" value="2"/>
</dbReference>
<feature type="domain" description="AAA+ ATPase" evidence="7">
    <location>
        <begin position="1869"/>
        <end position="2006"/>
    </location>
</feature>
<feature type="domain" description="AAA+ ATPase" evidence="7">
    <location>
        <begin position="493"/>
        <end position="922"/>
    </location>
</feature>
<dbReference type="CDD" id="cd00009">
    <property type="entry name" value="AAA"/>
    <property type="match status" value="2"/>
</dbReference>
<dbReference type="InterPro" id="IPR003593">
    <property type="entry name" value="AAA+_ATPase"/>
</dbReference>
<dbReference type="InterPro" id="IPR027417">
    <property type="entry name" value="P-loop_NTPase"/>
</dbReference>
<dbReference type="Pfam" id="PF00004">
    <property type="entry name" value="AAA"/>
    <property type="match status" value="3"/>
</dbReference>
<dbReference type="InterPro" id="IPR041677">
    <property type="entry name" value="DNA2/NAM7_AAA_11"/>
</dbReference>
<dbReference type="CDD" id="cd17936">
    <property type="entry name" value="EEXXEc_NFX1"/>
    <property type="match status" value="1"/>
</dbReference>
<dbReference type="CDD" id="cd18808">
    <property type="entry name" value="SF1_C_Upf1"/>
    <property type="match status" value="1"/>
</dbReference>
<dbReference type="Proteomes" id="UP001303160">
    <property type="component" value="Unassembled WGS sequence"/>
</dbReference>
<dbReference type="PANTHER" id="PTHR43392">
    <property type="entry name" value="AAA-TYPE ATPASE FAMILY PROTEIN / ANKYRIN REPEAT FAMILY PROTEIN"/>
    <property type="match status" value="1"/>
</dbReference>
<dbReference type="FunFam" id="1.10.8.60:FF:000159">
    <property type="entry name" value="p-loop containing nucleoside triphosphate hydrolase protein"/>
    <property type="match status" value="1"/>
</dbReference>
<evidence type="ECO:0000256" key="6">
    <source>
        <dbReference type="SAM" id="MobiDB-lite"/>
    </source>
</evidence>
<dbReference type="GO" id="GO:0005524">
    <property type="term" value="F:ATP binding"/>
    <property type="evidence" value="ECO:0007669"/>
    <property type="project" value="UniProtKB-KW"/>
</dbReference>
<evidence type="ECO:0000256" key="2">
    <source>
        <dbReference type="ARBA" id="ARBA00022741"/>
    </source>
</evidence>
<dbReference type="CDD" id="cd06008">
    <property type="entry name" value="NF-X1-zinc-finger"/>
    <property type="match status" value="1"/>
</dbReference>
<keyword evidence="5" id="KW-0175">Coiled coil</keyword>
<dbReference type="FunFam" id="3.40.50.300:FF:000216">
    <property type="entry name" value="Type VII secretion ATPase EccA"/>
    <property type="match status" value="3"/>
</dbReference>
<gene>
    <name evidence="8" type="ORF">QBC40DRAFT_109216</name>
</gene>
<evidence type="ECO:0000256" key="4">
    <source>
        <dbReference type="ARBA" id="ARBA00022840"/>
    </source>
</evidence>
<keyword evidence="3" id="KW-0347">Helicase</keyword>
<dbReference type="FunFam" id="3.40.50.300:FF:001660">
    <property type="entry name" value="NF-X1 finger and helicase protein, putative"/>
    <property type="match status" value="1"/>
</dbReference>
<keyword evidence="4" id="KW-0067">ATP-binding</keyword>
<feature type="domain" description="AAA+ ATPase" evidence="7">
    <location>
        <begin position="1314"/>
        <end position="1448"/>
    </location>
</feature>
<proteinExistence type="inferred from homology"/>
<dbReference type="Pfam" id="PF13087">
    <property type="entry name" value="AAA_12"/>
    <property type="match status" value="1"/>
</dbReference>
<dbReference type="FunFam" id="1.10.8.60:FF:000160">
    <property type="entry name" value="WGS project CABT00000000 data, contig 2.55"/>
    <property type="match status" value="1"/>
</dbReference>
<dbReference type="InterPro" id="IPR041679">
    <property type="entry name" value="DNA2/NAM7-like_C"/>
</dbReference>
<keyword evidence="3" id="KW-0378">Hydrolase</keyword>
<keyword evidence="2" id="KW-0547">Nucleotide-binding</keyword>
<dbReference type="EMBL" id="MU863972">
    <property type="protein sequence ID" value="KAK4197017.1"/>
    <property type="molecule type" value="Genomic_DNA"/>
</dbReference>
<dbReference type="InterPro" id="IPR050773">
    <property type="entry name" value="CbxX/CfxQ_RuBisCO_ESX"/>
</dbReference>
<dbReference type="SUPFAM" id="SSF52540">
    <property type="entry name" value="P-loop containing nucleoside triphosphate hydrolases"/>
    <property type="match status" value="4"/>
</dbReference>
<dbReference type="InterPro" id="IPR003959">
    <property type="entry name" value="ATPase_AAA_core"/>
</dbReference>
<feature type="coiled-coil region" evidence="5">
    <location>
        <begin position="2197"/>
        <end position="2256"/>
    </location>
</feature>
<sequence length="2289" mass="255917">MSSTDNSARATRLRTLFRETISGTRPVRTPQGAQLFLEAIRTQEQPSACIETIIGSTAGLDSVRDSVRADLSSRFMITNVLPFLQYLSDPAIKALADGQLLQQVLLVVANPPTVWNTLLKLFKNHEIPVTGLSGFAWLALELLLLPPTANVDVIDDVRSISDSKALLKSENHVTREYGYMIQKVLRIRGSPEEGVVGAAGPGGRHDNDLADFRRISIYPTTDEFLSTQLPFYQTAVDVRDTDLEKRPSVHLDNQFRLLREDMLAELREDLQVAMGSKKGGNHRRSFVLGRLNPVGFDTGDMGSRGRYKSCTLLVRCFEGLHFLEKMKPEDRKKYLKDEPGLLRHQAFGVLCRDKEIFGFAFVDRDVDNLAKSPPIVSLQFTDENGLRNAILALTLPKRELVQFILVGTPVFAYEPVLLGLQRSTDIALMDLLVNPPSIALARFEVPTKLRPDVVNLKRLGIEMASDETVELDTPTGTISIDKSQLIALLTSLARPVSLVQGPPGTGKSFIGAHIARYLYSAGLRILVLSYTNHALDQFMEDLLDVAIPAKSMVRIGSKSKCTDRTTPLLLSEQTGNYRRSRDGWLIVDNLKQKAGRLAIELQQVLQQYLRSPFQWAEISEYLEFSDQDSHFLDALRVPEDENGWRRTGKGGKEVSADYLYGQWLSGNGPGVFKKEVPSTALVVWNMPRQVRLNHVERWTRAMAEERLHTLQEVARQYGEVQKELEIQFSQSDNHLVRQKSIIGCTTTGAAKHVRLIRAAQPDVILVEEAGEILESHILTALSPTVKQLVLIGDHKQLRPKINNYALSVERGDGFDLNRSLFERLILQGAKHATLQKQHRMVPEISCFARELTYPELLDGPKTSGRERIRGLQNRVVFLSHTKPEDIDKAIKDRRDPGAKESKKNQFEAEMVLRCVKYFGQQGYSSNQIVVLTPYLGQLRVLRDVFTKNKHDLEISEMDKAELIRAGLISEAAAKVDKKPVRISTIDNYQGEESDIVVASLTRSNSSGDIGFMSAPERLNVLITRARNCLVLIGNMETFKQSKKGKAAWAPFFEVLNKNGNLYDGLPVRCEKHPETVALLKEPLDFDKSCPDGGCTEPCEALLKCGVHKCRSRCHRVDDHTKAECNQLVTRVCGRQHKAKVRCGKQNEGCVSCIKEDQEMERKAKRDLRLEEERKAREEAYTRTLKEIQDEIDHQKRVNKYHAEERHRNETLEQQKADLKALKEAETNLRQQNKQRAEAQTRSKTKTAPKATTQDWASEAKSEWELLKESEPGTINKALDELMGMIGLEDVKQEFLNIKSKVDTALRQDVSLAKERFSCSMLGNPGTGKTTVARLYAEFLTELCVIPGNCFKEKTGAGLANIGVSGCTKLIDEILNAGGGVLFIDEAYQLTSGNNPGGPAVLDYLLAEVENRRGKIVFVLAGYSKQMESFFAHNPGLPSRFPVDMTFADYTDEELLKILELKMNQKYNGGMECADGPRGLYCRIVARRIGRGRGKEGFGNARAVENMLDVISRRQSNRLRRERKGGAKPNDFFLEKEDLIGPEPAEALTKCAAWKELQSLIGLQSVKEAVHSLVDSIQQNYLRELEEKPPIEYSLNKVFMGNPGTGKTTVAKLYGAILVRLGLLSKGEVVVKNPSDFVGAALGQSEQQTKGILAASVGKVLVIDEAYGLYGGGGGQGSVSDPYKTAVIDTIVAEVQSVPGDDRCVLLLGYKDQMETMFQNVNPGLSRRFPIASGFTFEDFSDEDIQNIFHVKLKKAAYQATPQAVSVAMEMIKRARNRPNFGNAGEIDILLDTAKARHQRRVSKREAKSDSLFEAVDFDENFDRADKSAASVKELFEGTVGCEETVKLLEGYQETVRTLKSLDMDPKESIPFNFLFRGPPGTGKTTTAKKMGKVFYDMGFLSTDEVVECSATDLIGQYVGQTGPKVQQLLDKALGKVLFVDEAYRLAEGHFAKEAMDELVDSVTKDRYAKKLIIILAGYEKDINRLMSVNSGLTSRFPAVIEFRSLTPEECLALLCQLLGKQKLGLKSRGKDLDLTCLDAATATFRREVINYFTHLAAQDNWASARDVQSVSRAIFNKLLGDKAGLASGRVMLTEAIVTTELRAMLNERASRSKFDEPDINIKELLRSHQAPTPQRLPHRPATRTSTTMKLEQTKADAPPTVEEQEEEPPKTPEISTTDPNDKDSWIKRDAGVSDAVWEQLQRDRRAEEEEEEEYKRLLEAKEKATEEVREKIVAKLLEEEARRRKEEAVKERLKAMGVCCMGFPWIKQNGGYRCAGGSHFIGNEQLGKM</sequence>
<evidence type="ECO:0000313" key="9">
    <source>
        <dbReference type="Proteomes" id="UP001303160"/>
    </source>
</evidence>
<name>A0AAN7ASK4_9PEZI</name>
<feature type="domain" description="AAA+ ATPase" evidence="7">
    <location>
        <begin position="1592"/>
        <end position="1734"/>
    </location>
</feature>
<feature type="region of interest" description="Disordered" evidence="6">
    <location>
        <begin position="1228"/>
        <end position="1256"/>
    </location>
</feature>
<reference evidence="8" key="1">
    <citation type="journal article" date="2023" name="Mol. Phylogenet. Evol.">
        <title>Genome-scale phylogeny and comparative genomics of the fungal order Sordariales.</title>
        <authorList>
            <person name="Hensen N."/>
            <person name="Bonometti L."/>
            <person name="Westerberg I."/>
            <person name="Brannstrom I.O."/>
            <person name="Guillou S."/>
            <person name="Cros-Aarteil S."/>
            <person name="Calhoun S."/>
            <person name="Haridas S."/>
            <person name="Kuo A."/>
            <person name="Mondo S."/>
            <person name="Pangilinan J."/>
            <person name="Riley R."/>
            <person name="LaButti K."/>
            <person name="Andreopoulos B."/>
            <person name="Lipzen A."/>
            <person name="Chen C."/>
            <person name="Yan M."/>
            <person name="Daum C."/>
            <person name="Ng V."/>
            <person name="Clum A."/>
            <person name="Steindorff A."/>
            <person name="Ohm R.A."/>
            <person name="Martin F."/>
            <person name="Silar P."/>
            <person name="Natvig D.O."/>
            <person name="Lalanne C."/>
            <person name="Gautier V."/>
            <person name="Ament-Velasquez S.L."/>
            <person name="Kruys A."/>
            <person name="Hutchinson M.I."/>
            <person name="Powell A.J."/>
            <person name="Barry K."/>
            <person name="Miller A.N."/>
            <person name="Grigoriev I.V."/>
            <person name="Debuchy R."/>
            <person name="Gladieux P."/>
            <person name="Hiltunen Thoren M."/>
            <person name="Johannesson H."/>
        </authorList>
    </citation>
    <scope>NUCLEOTIDE SEQUENCE</scope>
    <source>
        <strain evidence="8">CBS 315.58</strain>
    </source>
</reference>
<comment type="similarity">
    <text evidence="1">Belongs to the CbxX/CfxQ family.</text>
</comment>
<dbReference type="Pfam" id="PF17866">
    <property type="entry name" value="AAA_lid_6"/>
    <property type="match status" value="2"/>
</dbReference>
<evidence type="ECO:0000313" key="8">
    <source>
        <dbReference type="EMBL" id="KAK4197017.1"/>
    </source>
</evidence>
<evidence type="ECO:0000256" key="3">
    <source>
        <dbReference type="ARBA" id="ARBA00022806"/>
    </source>
</evidence>